<organism evidence="3 4">
    <name type="scientific">Siansivirga zeaxanthinifaciens CC-SAMT-1</name>
    <dbReference type="NCBI Taxonomy" id="1454006"/>
    <lineage>
        <taxon>Bacteria</taxon>
        <taxon>Pseudomonadati</taxon>
        <taxon>Bacteroidota</taxon>
        <taxon>Flavobacteriia</taxon>
        <taxon>Flavobacteriales</taxon>
        <taxon>Flavobacteriaceae</taxon>
        <taxon>Siansivirga</taxon>
    </lineage>
</organism>
<dbReference type="InterPro" id="IPR026444">
    <property type="entry name" value="Secre_tail"/>
</dbReference>
<proteinExistence type="predicted"/>
<accession>A0A0C5VZ67</accession>
<dbReference type="STRING" id="1454006.AW14_12535"/>
<dbReference type="Pfam" id="PF18962">
    <property type="entry name" value="Por_Secre_tail"/>
    <property type="match status" value="1"/>
</dbReference>
<keyword evidence="4" id="KW-1185">Reference proteome</keyword>
<reference evidence="3 4" key="1">
    <citation type="submission" date="2014-02" db="EMBL/GenBank/DDBJ databases">
        <authorList>
            <person name="Young C.-C."/>
            <person name="Hameed A."/>
            <person name="Huang H.-C."/>
            <person name="Shahina M."/>
        </authorList>
    </citation>
    <scope>NUCLEOTIDE SEQUENCE [LARGE SCALE GENOMIC DNA]</scope>
    <source>
        <strain evidence="3 4">CC-SAMT-1</strain>
    </source>
</reference>
<keyword evidence="1" id="KW-0732">Signal</keyword>
<dbReference type="EMBL" id="CP007202">
    <property type="protein sequence ID" value="AJR04356.1"/>
    <property type="molecule type" value="Genomic_DNA"/>
</dbReference>
<dbReference type="Proteomes" id="UP000032229">
    <property type="component" value="Chromosome"/>
</dbReference>
<dbReference type="AlphaFoldDB" id="A0A0C5VZ67"/>
<dbReference type="NCBIfam" id="TIGR04183">
    <property type="entry name" value="Por_Secre_tail"/>
    <property type="match status" value="1"/>
</dbReference>
<evidence type="ECO:0000259" key="2">
    <source>
        <dbReference type="Pfam" id="PF18962"/>
    </source>
</evidence>
<protein>
    <submittedName>
        <fullName evidence="3">Secretion protein</fullName>
    </submittedName>
</protein>
<dbReference type="PATRIC" id="fig|1454006.5.peg.2486"/>
<evidence type="ECO:0000313" key="3">
    <source>
        <dbReference type="EMBL" id="AJR04356.1"/>
    </source>
</evidence>
<dbReference type="KEGG" id="sze:AW14_12535"/>
<feature type="domain" description="Secretion system C-terminal sorting" evidence="2">
    <location>
        <begin position="317"/>
        <end position="386"/>
    </location>
</feature>
<evidence type="ECO:0000256" key="1">
    <source>
        <dbReference type="ARBA" id="ARBA00022729"/>
    </source>
</evidence>
<name>A0A0C5VZ67_9FLAO</name>
<sequence length="387" mass="41938">MQTNFLGNIKLKLLKHYIMKKTLLIICTVLSTFSFTYAQVYLFEPFDYGNTGISLLDGTRTNPSTNTTWNNYTAGSPTDMTVETDPGWALSQAFDLNPTGNAVYWQGGGEDGELDFPAVSGEGNVIYLSFLLDVVGWSTTISGHVPERYRHISLGINDAGNVGSGIHIGPTATPGDMKFRIALGNSDSGGANDIVWYPTEYTYTDLGTDLTPKVNQFFIVIKYVIGNGVTDGTGTGVGYMWVNPTIGSTEPTPDVTHNVALASKNRTSFQSVLLQASSNNRNPASYVDEIRVAGSWLEAVGLPTLSISKNEIEGLKVYPNPAKDYLTIESNKVKISLVEIYNILGSKVLSSNSLIGNKLNVSSLSKGVYLLKINSEAKTSVRKIVIE</sequence>
<dbReference type="HOGENOM" id="CLU_713511_0_0_10"/>
<evidence type="ECO:0000313" key="4">
    <source>
        <dbReference type="Proteomes" id="UP000032229"/>
    </source>
</evidence>
<gene>
    <name evidence="3" type="ORF">AW14_12535</name>
</gene>